<evidence type="ECO:0000256" key="3">
    <source>
        <dbReference type="ARBA" id="ARBA00022448"/>
    </source>
</evidence>
<comment type="caution">
    <text evidence="9">The sequence shown here is derived from an EMBL/GenBank/DDBJ whole genome shotgun (WGS) entry which is preliminary data.</text>
</comment>
<name>A0A1H9N838_9BACI</name>
<evidence type="ECO:0000256" key="5">
    <source>
        <dbReference type="ARBA" id="ARBA00022692"/>
    </source>
</evidence>
<evidence type="ECO:0000256" key="7">
    <source>
        <dbReference type="ARBA" id="ARBA00023136"/>
    </source>
</evidence>
<accession>A0A1H9N838</accession>
<keyword evidence="7 8" id="KW-0472">Membrane</keyword>
<evidence type="ECO:0000256" key="6">
    <source>
        <dbReference type="ARBA" id="ARBA00022989"/>
    </source>
</evidence>
<feature type="transmembrane region" description="Helical" evidence="8">
    <location>
        <begin position="220"/>
        <end position="240"/>
    </location>
</feature>
<dbReference type="GO" id="GO:0009847">
    <property type="term" value="P:spore germination"/>
    <property type="evidence" value="ECO:0007669"/>
    <property type="project" value="InterPro"/>
</dbReference>
<dbReference type="Pfam" id="PF03845">
    <property type="entry name" value="Spore_permease"/>
    <property type="match status" value="1"/>
</dbReference>
<comment type="subcellular location">
    <subcellularLocation>
        <location evidence="1">Membrane</location>
        <topology evidence="1">Multi-pass membrane protein</topology>
    </subcellularLocation>
</comment>
<dbReference type="PANTHER" id="PTHR34975:SF2">
    <property type="entry name" value="SPORE GERMINATION PROTEIN A2"/>
    <property type="match status" value="1"/>
</dbReference>
<evidence type="ECO:0000256" key="2">
    <source>
        <dbReference type="ARBA" id="ARBA00007998"/>
    </source>
</evidence>
<keyword evidence="5 8" id="KW-0812">Transmembrane</keyword>
<feature type="transmembrane region" description="Helical" evidence="8">
    <location>
        <begin position="119"/>
        <end position="135"/>
    </location>
</feature>
<feature type="transmembrane region" description="Helical" evidence="8">
    <location>
        <begin position="87"/>
        <end position="107"/>
    </location>
</feature>
<evidence type="ECO:0000256" key="8">
    <source>
        <dbReference type="SAM" id="Phobius"/>
    </source>
</evidence>
<feature type="transmembrane region" description="Helical" evidence="8">
    <location>
        <begin position="334"/>
        <end position="352"/>
    </location>
</feature>
<dbReference type="PANTHER" id="PTHR34975">
    <property type="entry name" value="SPORE GERMINATION PROTEIN A2"/>
    <property type="match status" value="1"/>
</dbReference>
<dbReference type="InterPro" id="IPR004761">
    <property type="entry name" value="Spore_GerAB"/>
</dbReference>
<sequence length="359" mass="41631">MGAANVKMLNRYHVIFLAQSIMVGTGILSLPQKLSAMGYTEWFMPVLFGIIATLTLWPMIWLCSKYPNEHLFRINEILFGKVLGKSLNLLFVIQFIIFSAGIISNYMHLIQSTALQEQTITLPVLCFLLLLIYIVSGGIKSIARFCMMSFFITIGMFYFTQWAIEKGEVSHLLPLFNFSGLDFFNAFKEGYLSVLGYELIMFYFPYIIDQKKAFRHSLIGIWISIFLCFFTTVVSVIYYSEWQLKNVEFSVLNLFKAGELTFVERIDIIGITLWVFLILSTATAYVWCAKLGVDTLFKKKNSYQLYVIAAIIFLIIRMPFSREFQEKLFTASNYIGYMLIIWPIFLSMIYIVRKKKVQQ</sequence>
<protein>
    <submittedName>
        <fullName evidence="9">Spore germination protein (Amino acid permease)</fullName>
    </submittedName>
</protein>
<reference evidence="9 10" key="1">
    <citation type="submission" date="2016-10" db="EMBL/GenBank/DDBJ databases">
        <authorList>
            <person name="Varghese N."/>
            <person name="Submissions S."/>
        </authorList>
    </citation>
    <scope>NUCLEOTIDE SEQUENCE [LARGE SCALE GENOMIC DNA]</scope>
    <source>
        <strain evidence="9 10">TC-13</strain>
    </source>
</reference>
<feature type="transmembrane region" description="Helical" evidence="8">
    <location>
        <begin position="268"/>
        <end position="293"/>
    </location>
</feature>
<proteinExistence type="inferred from homology"/>
<comment type="similarity">
    <text evidence="2">Belongs to the amino acid-polyamine-organocation (APC) superfamily. Spore germination protein (SGP) (TC 2.A.3.9) family.</text>
</comment>
<dbReference type="Proteomes" id="UP000199410">
    <property type="component" value="Unassembled WGS sequence"/>
</dbReference>
<dbReference type="Gene3D" id="1.20.1740.10">
    <property type="entry name" value="Amino acid/polyamine transporter I"/>
    <property type="match status" value="1"/>
</dbReference>
<feature type="transmembrane region" description="Helical" evidence="8">
    <location>
        <begin position="12"/>
        <end position="30"/>
    </location>
</feature>
<dbReference type="RefSeq" id="WP_237068757.1">
    <property type="nucleotide sequence ID" value="NZ_BJOM01000001.1"/>
</dbReference>
<evidence type="ECO:0000256" key="4">
    <source>
        <dbReference type="ARBA" id="ARBA00022544"/>
    </source>
</evidence>
<dbReference type="GO" id="GO:0016020">
    <property type="term" value="C:membrane"/>
    <property type="evidence" value="ECO:0007669"/>
    <property type="project" value="UniProtKB-SubCell"/>
</dbReference>
<evidence type="ECO:0000313" key="10">
    <source>
        <dbReference type="Proteomes" id="UP000199410"/>
    </source>
</evidence>
<feature type="transmembrane region" description="Helical" evidence="8">
    <location>
        <begin position="142"/>
        <end position="164"/>
    </location>
</feature>
<gene>
    <name evidence="9" type="ORF">SAMN02787113_03546</name>
</gene>
<feature type="transmembrane region" description="Helical" evidence="8">
    <location>
        <begin position="42"/>
        <end position="63"/>
    </location>
</feature>
<keyword evidence="6 8" id="KW-1133">Transmembrane helix</keyword>
<keyword evidence="3" id="KW-0813">Transport</keyword>
<organism evidence="9 10">
    <name type="scientific">Lysinibacillus fusiformis</name>
    <dbReference type="NCBI Taxonomy" id="28031"/>
    <lineage>
        <taxon>Bacteria</taxon>
        <taxon>Bacillati</taxon>
        <taxon>Bacillota</taxon>
        <taxon>Bacilli</taxon>
        <taxon>Bacillales</taxon>
        <taxon>Bacillaceae</taxon>
        <taxon>Lysinibacillus</taxon>
    </lineage>
</organism>
<evidence type="ECO:0000313" key="9">
    <source>
        <dbReference type="EMBL" id="SER32082.1"/>
    </source>
</evidence>
<dbReference type="NCBIfam" id="TIGR00912">
    <property type="entry name" value="2A0309"/>
    <property type="match status" value="1"/>
</dbReference>
<keyword evidence="4" id="KW-0309">Germination</keyword>
<evidence type="ECO:0000256" key="1">
    <source>
        <dbReference type="ARBA" id="ARBA00004141"/>
    </source>
</evidence>
<feature type="transmembrane region" description="Helical" evidence="8">
    <location>
        <begin position="190"/>
        <end position="208"/>
    </location>
</feature>
<dbReference type="EMBL" id="FOEL01000013">
    <property type="protein sequence ID" value="SER32082.1"/>
    <property type="molecule type" value="Genomic_DNA"/>
</dbReference>
<feature type="transmembrane region" description="Helical" evidence="8">
    <location>
        <begin position="305"/>
        <end position="322"/>
    </location>
</feature>
<dbReference type="AlphaFoldDB" id="A0A1H9N838"/>